<dbReference type="SUPFAM" id="SSF53098">
    <property type="entry name" value="Ribonuclease H-like"/>
    <property type="match status" value="1"/>
</dbReference>
<evidence type="ECO:0000256" key="1">
    <source>
        <dbReference type="SAM" id="Coils"/>
    </source>
</evidence>
<proteinExistence type="predicted"/>
<sequence>MDLKPRCLDSYVKSDDFSRNVYHWLDWIIMENRELSMCEKIKTRKYTHLKPLSVNTLKKHMLELETVVQTSIRPNLKERRWALQSLLRRNMLCFYVWDHASVNVAIARKTSVPMIGCASHQMNLVMQALMNDYTDLLEKVQRLMSKLNTIKNRHRHRLREADTLMPTFGIATRWIKVLSGKERSLTRTERTALAKVLHSDSSSQVRDPVDHQNISKKRSFAEAALAKEAATATSVDLGWIPPTSNDVERLFSRAGIVYSRLLRSLNPKTLETVMFLQYNRRLWDGSAVAKAVDNNRKSVESSS</sequence>
<dbReference type="PANTHER" id="PTHR40866">
    <property type="entry name" value="BED-TYPE DOMAIN-CONTAINING PROTEIN"/>
    <property type="match status" value="1"/>
</dbReference>
<accession>W2L7C5</accession>
<dbReference type="VEuPathDB" id="FungiDB:PPTG_23035"/>
<reference evidence="2" key="1">
    <citation type="submission" date="2013-11" db="EMBL/GenBank/DDBJ databases">
        <title>The Genome Sequence of Phytophthora parasitica CHvinca01.</title>
        <authorList>
            <consortium name="The Broad Institute Genomics Platform"/>
            <person name="Russ C."/>
            <person name="Tyler B."/>
            <person name="Panabieres F."/>
            <person name="Shan W."/>
            <person name="Tripathy S."/>
            <person name="Grunwald N."/>
            <person name="Machado M."/>
            <person name="Johnson C.S."/>
            <person name="Arredondo F."/>
            <person name="Hong C."/>
            <person name="Coffey M."/>
            <person name="Young S.K."/>
            <person name="Zeng Q."/>
            <person name="Gargeya S."/>
            <person name="Fitzgerald M."/>
            <person name="Abouelleil A."/>
            <person name="Alvarado L."/>
            <person name="Chapman S.B."/>
            <person name="Gainer-Dewar J."/>
            <person name="Goldberg J."/>
            <person name="Griggs A."/>
            <person name="Gujja S."/>
            <person name="Hansen M."/>
            <person name="Howarth C."/>
            <person name="Imamovic A."/>
            <person name="Ireland A."/>
            <person name="Larimer J."/>
            <person name="McCowan C."/>
            <person name="Murphy C."/>
            <person name="Pearson M."/>
            <person name="Poon T.W."/>
            <person name="Priest M."/>
            <person name="Roberts A."/>
            <person name="Saif S."/>
            <person name="Shea T."/>
            <person name="Sykes S."/>
            <person name="Wortman J."/>
            <person name="Nusbaum C."/>
            <person name="Birren B."/>
        </authorList>
    </citation>
    <scope>NUCLEOTIDE SEQUENCE [LARGE SCALE GENOMIC DNA]</scope>
    <source>
        <strain evidence="2">CHvinca01</strain>
    </source>
</reference>
<dbReference type="Proteomes" id="UP000054423">
    <property type="component" value="Unassembled WGS sequence"/>
</dbReference>
<dbReference type="AlphaFoldDB" id="W2L7C5"/>
<dbReference type="OrthoDB" id="109974at2759"/>
<dbReference type="VEuPathDB" id="FungiDB:PPTG_12323"/>
<dbReference type="InterPro" id="IPR012337">
    <property type="entry name" value="RNaseH-like_sf"/>
</dbReference>
<protein>
    <recommendedName>
        <fullName evidence="3">HAT C-terminal dimerisation domain-containing protein</fullName>
    </recommendedName>
</protein>
<evidence type="ECO:0000313" key="2">
    <source>
        <dbReference type="EMBL" id="ETL92684.1"/>
    </source>
</evidence>
<dbReference type="EMBL" id="KI679822">
    <property type="protein sequence ID" value="ETL92684.1"/>
    <property type="molecule type" value="Genomic_DNA"/>
</dbReference>
<organism evidence="2">
    <name type="scientific">Phytophthora nicotianae</name>
    <name type="common">Potato buckeye rot agent</name>
    <name type="synonym">Phytophthora parasitica</name>
    <dbReference type="NCBI Taxonomy" id="4792"/>
    <lineage>
        <taxon>Eukaryota</taxon>
        <taxon>Sar</taxon>
        <taxon>Stramenopiles</taxon>
        <taxon>Oomycota</taxon>
        <taxon>Peronosporomycetes</taxon>
        <taxon>Peronosporales</taxon>
        <taxon>Peronosporaceae</taxon>
        <taxon>Phytophthora</taxon>
    </lineage>
</organism>
<name>W2L7C5_PHYNI</name>
<evidence type="ECO:0008006" key="3">
    <source>
        <dbReference type="Google" id="ProtNLM"/>
    </source>
</evidence>
<keyword evidence="1" id="KW-0175">Coiled coil</keyword>
<gene>
    <name evidence="2" type="ORF">L917_09051</name>
</gene>
<dbReference type="PANTHER" id="PTHR40866:SF1">
    <property type="entry name" value="BED-TYPE DOMAIN-CONTAINING PROTEIN"/>
    <property type="match status" value="1"/>
</dbReference>
<feature type="coiled-coil region" evidence="1">
    <location>
        <begin position="126"/>
        <end position="153"/>
    </location>
</feature>